<evidence type="ECO:0000313" key="2">
    <source>
        <dbReference type="EMBL" id="JAH19667.1"/>
    </source>
</evidence>
<keyword evidence="1" id="KW-0732">Signal</keyword>
<feature type="signal peptide" evidence="1">
    <location>
        <begin position="1"/>
        <end position="18"/>
    </location>
</feature>
<proteinExistence type="predicted"/>
<evidence type="ECO:0000256" key="1">
    <source>
        <dbReference type="SAM" id="SignalP"/>
    </source>
</evidence>
<reference evidence="2" key="1">
    <citation type="submission" date="2014-11" db="EMBL/GenBank/DDBJ databases">
        <authorList>
            <person name="Amaro Gonzalez C."/>
        </authorList>
    </citation>
    <scope>NUCLEOTIDE SEQUENCE</scope>
</reference>
<name>A0A0E9QT94_ANGAN</name>
<dbReference type="EMBL" id="GBXM01088910">
    <property type="protein sequence ID" value="JAH19667.1"/>
    <property type="molecule type" value="Transcribed_RNA"/>
</dbReference>
<organism evidence="2">
    <name type="scientific">Anguilla anguilla</name>
    <name type="common">European freshwater eel</name>
    <name type="synonym">Muraena anguilla</name>
    <dbReference type="NCBI Taxonomy" id="7936"/>
    <lineage>
        <taxon>Eukaryota</taxon>
        <taxon>Metazoa</taxon>
        <taxon>Chordata</taxon>
        <taxon>Craniata</taxon>
        <taxon>Vertebrata</taxon>
        <taxon>Euteleostomi</taxon>
        <taxon>Actinopterygii</taxon>
        <taxon>Neopterygii</taxon>
        <taxon>Teleostei</taxon>
        <taxon>Anguilliformes</taxon>
        <taxon>Anguillidae</taxon>
        <taxon>Anguilla</taxon>
    </lineage>
</organism>
<sequence length="49" mass="5780">MLLLFRVFLIQNGPYVVTTVTAWPIRLYCRCLSLFDLKCKVFKRPPCCI</sequence>
<accession>A0A0E9QT94</accession>
<reference evidence="2" key="2">
    <citation type="journal article" date="2015" name="Fish Shellfish Immunol.">
        <title>Early steps in the European eel (Anguilla anguilla)-Vibrio vulnificus interaction in the gills: Role of the RtxA13 toxin.</title>
        <authorList>
            <person name="Callol A."/>
            <person name="Pajuelo D."/>
            <person name="Ebbesson L."/>
            <person name="Teles M."/>
            <person name="MacKenzie S."/>
            <person name="Amaro C."/>
        </authorList>
    </citation>
    <scope>NUCLEOTIDE SEQUENCE</scope>
</reference>
<protein>
    <submittedName>
        <fullName evidence="2">Uncharacterized protein</fullName>
    </submittedName>
</protein>
<dbReference type="AlphaFoldDB" id="A0A0E9QT94"/>
<feature type="chain" id="PRO_5002431241" evidence="1">
    <location>
        <begin position="19"/>
        <end position="49"/>
    </location>
</feature>